<accession>A0A0L6Z5T1</accession>
<keyword evidence="2" id="KW-1185">Reference proteome</keyword>
<organism evidence="1 2">
    <name type="scientific">Clostridium homopropionicum DSM 5847</name>
    <dbReference type="NCBI Taxonomy" id="1121318"/>
    <lineage>
        <taxon>Bacteria</taxon>
        <taxon>Bacillati</taxon>
        <taxon>Bacillota</taxon>
        <taxon>Clostridia</taxon>
        <taxon>Eubacteriales</taxon>
        <taxon>Clostridiaceae</taxon>
        <taxon>Clostridium</taxon>
    </lineage>
</organism>
<sequence length="63" mass="7429">MLKSVPDIKDKIRLIDVELEKDTYDIADIEKLKIKRNRLHRKLSRAIQAISTLKRGRTKDDLL</sequence>
<protein>
    <submittedName>
        <fullName evidence="1">Uncharacterized protein</fullName>
    </submittedName>
</protein>
<dbReference type="PATRIC" id="fig|1121318.3.peg.3221"/>
<evidence type="ECO:0000313" key="1">
    <source>
        <dbReference type="EMBL" id="KOA18325.1"/>
    </source>
</evidence>
<gene>
    <name evidence="1" type="ORF">CLHOM_32220</name>
</gene>
<name>A0A0L6Z5T1_9CLOT</name>
<dbReference type="EMBL" id="LHUR01000042">
    <property type="protein sequence ID" value="KOA18325.1"/>
    <property type="molecule type" value="Genomic_DNA"/>
</dbReference>
<reference evidence="2" key="1">
    <citation type="submission" date="2015-08" db="EMBL/GenBank/DDBJ databases">
        <title>Genome sequence of the strict anaerobe Clostridium homopropionicum LuHBu1 (DSM 5847T).</title>
        <authorList>
            <person name="Poehlein A."/>
            <person name="Beck M."/>
            <person name="Schiel-Bengelsdorf B."/>
            <person name="Bengelsdorf F.R."/>
            <person name="Daniel R."/>
            <person name="Duerre P."/>
        </authorList>
    </citation>
    <scope>NUCLEOTIDE SEQUENCE [LARGE SCALE GENOMIC DNA]</scope>
    <source>
        <strain evidence="2">DSM 5847</strain>
    </source>
</reference>
<comment type="caution">
    <text evidence="1">The sequence shown here is derived from an EMBL/GenBank/DDBJ whole genome shotgun (WGS) entry which is preliminary data.</text>
</comment>
<dbReference type="AlphaFoldDB" id="A0A0L6Z5T1"/>
<dbReference type="Proteomes" id="UP000037043">
    <property type="component" value="Unassembled WGS sequence"/>
</dbReference>
<proteinExistence type="predicted"/>
<dbReference type="STRING" id="36844.SAMN04488501_101261"/>
<evidence type="ECO:0000313" key="2">
    <source>
        <dbReference type="Proteomes" id="UP000037043"/>
    </source>
</evidence>
<dbReference type="RefSeq" id="WP_052222674.1">
    <property type="nucleotide sequence ID" value="NZ_LHUR01000042.1"/>
</dbReference>